<dbReference type="PANTHER" id="PTHR34987:SF2">
    <property type="entry name" value="B, PUTATIVE (AFU_ORTHOLOGUE AFUA_7G05040)-RELATED"/>
    <property type="match status" value="1"/>
</dbReference>
<feature type="domain" description="Alpha-L-rhamnosidase six-hairpin glycosidase" evidence="2">
    <location>
        <begin position="374"/>
        <end position="704"/>
    </location>
</feature>
<dbReference type="SUPFAM" id="SSF49785">
    <property type="entry name" value="Galactose-binding domain-like"/>
    <property type="match status" value="1"/>
</dbReference>
<dbReference type="InterPro" id="IPR035396">
    <property type="entry name" value="Bac_rhamnosid6H"/>
</dbReference>
<dbReference type="InterPro" id="IPR008979">
    <property type="entry name" value="Galactose-bd-like_sf"/>
</dbReference>
<evidence type="ECO:0000313" key="3">
    <source>
        <dbReference type="EMBL" id="CUN02812.1"/>
    </source>
</evidence>
<feature type="signal peptide" evidence="1">
    <location>
        <begin position="1"/>
        <end position="19"/>
    </location>
</feature>
<dbReference type="Gene3D" id="2.60.420.10">
    <property type="entry name" value="Maltose phosphorylase, domain 3"/>
    <property type="match status" value="1"/>
</dbReference>
<dbReference type="Gene3D" id="1.50.10.10">
    <property type="match status" value="1"/>
</dbReference>
<dbReference type="SUPFAM" id="SSF48208">
    <property type="entry name" value="Six-hairpin glycosidases"/>
    <property type="match status" value="1"/>
</dbReference>
<dbReference type="InterPro" id="IPR008928">
    <property type="entry name" value="6-hairpin_glycosidase_sf"/>
</dbReference>
<dbReference type="PANTHER" id="PTHR34987">
    <property type="entry name" value="C, PUTATIVE (AFU_ORTHOLOGUE AFUA_3G02880)-RELATED"/>
    <property type="match status" value="1"/>
</dbReference>
<keyword evidence="1" id="KW-0732">Signal</keyword>
<evidence type="ECO:0000313" key="4">
    <source>
        <dbReference type="Proteomes" id="UP000095591"/>
    </source>
</evidence>
<reference evidence="3 4" key="1">
    <citation type="submission" date="2015-09" db="EMBL/GenBank/DDBJ databases">
        <authorList>
            <consortium name="Pathogen Informatics"/>
        </authorList>
    </citation>
    <scope>NUCLEOTIDE SEQUENCE [LARGE SCALE GENOMIC DNA]</scope>
    <source>
        <strain evidence="3 4">2789STDY5608872</strain>
    </source>
</reference>
<dbReference type="EMBL" id="CYXP01000003">
    <property type="protein sequence ID" value="CUN02812.1"/>
    <property type="molecule type" value="Genomic_DNA"/>
</dbReference>
<dbReference type="RefSeq" id="WP_057319197.1">
    <property type="nucleotide sequence ID" value="NZ_CYXP01000003.1"/>
</dbReference>
<dbReference type="GO" id="GO:0005975">
    <property type="term" value="P:carbohydrate metabolic process"/>
    <property type="evidence" value="ECO:0007669"/>
    <property type="project" value="InterPro"/>
</dbReference>
<accession>A0A173TJ18</accession>
<gene>
    <name evidence="3" type="ORF">ERS852429_01597</name>
</gene>
<dbReference type="Pfam" id="PF17389">
    <property type="entry name" value="Bac_rhamnosid6H"/>
    <property type="match status" value="1"/>
</dbReference>
<evidence type="ECO:0000259" key="2">
    <source>
        <dbReference type="Pfam" id="PF17389"/>
    </source>
</evidence>
<protein>
    <submittedName>
        <fullName evidence="3">Bacterial alpha-L-rhamnosidase</fullName>
    </submittedName>
</protein>
<evidence type="ECO:0000256" key="1">
    <source>
        <dbReference type="SAM" id="SignalP"/>
    </source>
</evidence>
<organism evidence="3 4">
    <name type="scientific">Parabacteroides distasonis</name>
    <dbReference type="NCBI Taxonomy" id="823"/>
    <lineage>
        <taxon>Bacteria</taxon>
        <taxon>Pseudomonadati</taxon>
        <taxon>Bacteroidota</taxon>
        <taxon>Bacteroidia</taxon>
        <taxon>Bacteroidales</taxon>
        <taxon>Tannerellaceae</taxon>
        <taxon>Parabacteroides</taxon>
    </lineage>
</organism>
<dbReference type="Gene3D" id="2.60.120.260">
    <property type="entry name" value="Galactose-binding domain-like"/>
    <property type="match status" value="2"/>
</dbReference>
<dbReference type="Proteomes" id="UP000095591">
    <property type="component" value="Unassembled WGS sequence"/>
</dbReference>
<sequence>MKYFILSLILLCCSVFVKGQNQYSAEPSPVLLKERWEAEWITCPESSLYDYGVYHFRKTLTLNSRLDSFIINISADNRYRLFVNGRPVCWGPARGDIYHWYFDAVDIAPLLRPGKNVLAVLVWNFGNYTPGAQMTLKTGLIVQGNTSLEAQANTDKSWKVYHDPAYSPSIEYLQDVGCSDILNASLYPWGWENLDYNDADWIEARTIGRGQPYGIGSGYDWILCKRDIPFMEESLLRMNRIRRAEGIDLPSDFLKGKAELKVPANQKVSLLIDQDFLTTAYPELIVSGGKNSLVKFTYSEAMFKDGEKANRNEIDGRDVIGFVDKFYPDGGSNRLFRPLWFRTYRYIKLDIETKDEPLVLHDLYGMYTGYPFKENASFDCDQDFMKQIWDTGWRTARLCAHETYFDCPYYEQLQYVGDTRIQALISLYVDGDDRLMRKAIKMYDYSRSYEGITTSRYPSRVPQYIPPFSLYWINMVHDYWMYRDDPAFVRNCISGVKTILEWFVDKVDKGTGMLGAIPHWNFVDWPTQWPWSKDKPTGGVPPGGMTGGSSILTLQLAYTLKDAVELLDHFGEKDLAVQYDSLRISLCENTWKHCWVEKKQLLCDDILKTSYSQHANIMGILSDAVPAKFQQDLLTRLDTTSSLIQATFYYRFYLFRALKKVGLADQYVSMLKPWQDMLGMGLTTFAENPEPSRSDCHAWSASPVFDFLATICGVEPAEAGFRSVKIEPHLGYLNRVEGKIPHPLGNISIMLERENKGINGKIVLPEGLSGRFFWNKQTLILHSGQNLIDL</sequence>
<name>A0A173TJ18_PARDI</name>
<dbReference type="AlphaFoldDB" id="A0A173TJ18"/>
<feature type="chain" id="PRO_5008012380" evidence="1">
    <location>
        <begin position="20"/>
        <end position="790"/>
    </location>
</feature>
<dbReference type="InterPro" id="IPR012341">
    <property type="entry name" value="6hp_glycosidase-like_sf"/>
</dbReference>
<proteinExistence type="predicted"/>